<evidence type="ECO:0000313" key="2">
    <source>
        <dbReference type="EMBL" id="KCV82910.1"/>
    </source>
</evidence>
<dbReference type="GO" id="GO:0016034">
    <property type="term" value="F:maleylacetoacetate isomerase activity"/>
    <property type="evidence" value="ECO:0007669"/>
    <property type="project" value="TreeGrafter"/>
</dbReference>
<dbReference type="Gene3D" id="3.40.30.10">
    <property type="entry name" value="Glutaredoxin"/>
    <property type="match status" value="1"/>
</dbReference>
<dbReference type="InterPro" id="IPR036249">
    <property type="entry name" value="Thioredoxin-like_sf"/>
</dbReference>
<dbReference type="SUPFAM" id="SSF52833">
    <property type="entry name" value="Thioredoxin-like"/>
    <property type="match status" value="1"/>
</dbReference>
<dbReference type="PANTHER" id="PTHR42673">
    <property type="entry name" value="MALEYLACETOACETATE ISOMERASE"/>
    <property type="match status" value="1"/>
</dbReference>
<dbReference type="eggNOG" id="COG0625">
    <property type="taxonomic scope" value="Bacteria"/>
</dbReference>
<dbReference type="PATRIC" id="fig|1461693.3.peg.990"/>
<organism evidence="2 3">
    <name type="scientific">Actibacterium atlanticum</name>
    <dbReference type="NCBI Taxonomy" id="1461693"/>
    <lineage>
        <taxon>Bacteria</taxon>
        <taxon>Pseudomonadati</taxon>
        <taxon>Pseudomonadota</taxon>
        <taxon>Alphaproteobacteria</taxon>
        <taxon>Rhodobacterales</taxon>
        <taxon>Roseobacteraceae</taxon>
        <taxon>Actibacterium</taxon>
    </lineage>
</organism>
<dbReference type="PANTHER" id="PTHR42673:SF4">
    <property type="entry name" value="MALEYLACETOACETATE ISOMERASE"/>
    <property type="match status" value="1"/>
</dbReference>
<dbReference type="Proteomes" id="UP000024836">
    <property type="component" value="Unassembled WGS sequence"/>
</dbReference>
<dbReference type="EMBL" id="AQQY01000002">
    <property type="protein sequence ID" value="KCV82910.1"/>
    <property type="molecule type" value="Genomic_DNA"/>
</dbReference>
<dbReference type="Pfam" id="PF13409">
    <property type="entry name" value="GST_N_2"/>
    <property type="match status" value="1"/>
</dbReference>
<comment type="caution">
    <text evidence="2">The sequence shown here is derived from an EMBL/GenBank/DDBJ whole genome shotgun (WGS) entry which is preliminary data.</text>
</comment>
<proteinExistence type="predicted"/>
<evidence type="ECO:0000259" key="1">
    <source>
        <dbReference type="PROSITE" id="PS50404"/>
    </source>
</evidence>
<accession>A0A058ZNU8</accession>
<dbReference type="OrthoDB" id="9799538at2"/>
<dbReference type="InterPro" id="IPR004045">
    <property type="entry name" value="Glutathione_S-Trfase_N"/>
</dbReference>
<dbReference type="GO" id="GO:0004364">
    <property type="term" value="F:glutathione transferase activity"/>
    <property type="evidence" value="ECO:0007669"/>
    <property type="project" value="TreeGrafter"/>
</dbReference>
<dbReference type="AlphaFoldDB" id="A0A058ZNU8"/>
<protein>
    <submittedName>
        <fullName evidence="2">Glutathione S-transferase family protein</fullName>
    </submittedName>
</protein>
<dbReference type="SUPFAM" id="SSF47616">
    <property type="entry name" value="GST C-terminal domain-like"/>
    <property type="match status" value="1"/>
</dbReference>
<sequence length="295" mass="32799">MTYTLYIGDKSFSSWSLRGLLMLENFNLPYRSKNIGLYSGHMAQDMAPLAPARLVPVLQTPEGDVVQDTLAIAETLAERHPDAGLWPRDASARTFARWIVAEMHSGFGPLRETCPMNLRQAIDGFDVPEAVLRDLERIELLWSTAQERFGRADSPWLFGDYSLADVFYAPVAARIAGYGLPVGPAAQAYVQAHLSDPAFRRWRAEGLCVSYDPVPYENAFPADAERRPWPGPARLPARAIDHGPSENATCPYSGDPVTDFLELNGRVFGFCNAFCRDKTVNDAAAYPKFMTIYQS</sequence>
<name>A0A058ZNU8_9RHOB</name>
<dbReference type="STRING" id="1461693.ATO10_04852"/>
<keyword evidence="3" id="KW-1185">Reference proteome</keyword>
<reference evidence="2 3" key="1">
    <citation type="submission" date="2013-04" db="EMBL/GenBank/DDBJ databases">
        <title>Shimia sp. 22II-S11-Z10 Genome Sequencing.</title>
        <authorList>
            <person name="Lai Q."/>
            <person name="Li G."/>
            <person name="Shao Z."/>
        </authorList>
    </citation>
    <scope>NUCLEOTIDE SEQUENCE [LARGE SCALE GENOMIC DNA]</scope>
    <source>
        <strain evidence="3">22II-S11-Z10</strain>
    </source>
</reference>
<feature type="domain" description="GST N-terminal" evidence="1">
    <location>
        <begin position="1"/>
        <end position="84"/>
    </location>
</feature>
<dbReference type="GO" id="GO:0006749">
    <property type="term" value="P:glutathione metabolic process"/>
    <property type="evidence" value="ECO:0007669"/>
    <property type="project" value="TreeGrafter"/>
</dbReference>
<dbReference type="InterPro" id="IPR036282">
    <property type="entry name" value="Glutathione-S-Trfase_C_sf"/>
</dbReference>
<gene>
    <name evidence="2" type="ORF">ATO10_04852</name>
</gene>
<dbReference type="Gene3D" id="1.20.1050.10">
    <property type="match status" value="1"/>
</dbReference>
<dbReference type="GO" id="GO:0006559">
    <property type="term" value="P:L-phenylalanine catabolic process"/>
    <property type="evidence" value="ECO:0007669"/>
    <property type="project" value="TreeGrafter"/>
</dbReference>
<evidence type="ECO:0000313" key="3">
    <source>
        <dbReference type="Proteomes" id="UP000024836"/>
    </source>
</evidence>
<keyword evidence="2" id="KW-0808">Transferase</keyword>
<dbReference type="PROSITE" id="PS50404">
    <property type="entry name" value="GST_NTER"/>
    <property type="match status" value="1"/>
</dbReference>
<dbReference type="RefSeq" id="WP_035248808.1">
    <property type="nucleotide sequence ID" value="NZ_AQQY01000002.1"/>
</dbReference>
<dbReference type="CDD" id="cd03194">
    <property type="entry name" value="GST_C_3"/>
    <property type="match status" value="1"/>
</dbReference>